<gene>
    <name evidence="1" type="ORF">D0C36_08770</name>
</gene>
<keyword evidence="2" id="KW-1185">Reference proteome</keyword>
<dbReference type="InterPro" id="IPR029063">
    <property type="entry name" value="SAM-dependent_MTases_sf"/>
</dbReference>
<sequence>MNANNRLPVSKDLFPCLDDRTTTTSFDRHYIYHPAWAMRVIKAIAPKKHIDISSTLTFCSMLSAFVETEFYDYRPITLSLDNIVCGKADLASLQFADNSIESLSCMHSIEHVGLGRYGDAVDPNGDIKAINELARVCAPGGNLLIVVPVGIQKVVFNAHRIYQAASFTSYFKDFTLKEFSLVDDDGILLRNVDLSLADNQSYGCGCFWFMKNTR</sequence>
<protein>
    <submittedName>
        <fullName evidence="1">DUF268 domain-containing protein</fullName>
    </submittedName>
</protein>
<dbReference type="Proteomes" id="UP000264217">
    <property type="component" value="Unassembled WGS sequence"/>
</dbReference>
<dbReference type="EMBL" id="QWDC01000001">
    <property type="protein sequence ID" value="RFZ95863.1"/>
    <property type="molecule type" value="Genomic_DNA"/>
</dbReference>
<evidence type="ECO:0000313" key="2">
    <source>
        <dbReference type="Proteomes" id="UP000264217"/>
    </source>
</evidence>
<organism evidence="1 2">
    <name type="scientific">Mucilaginibacter conchicola</name>
    <dbReference type="NCBI Taxonomy" id="2303333"/>
    <lineage>
        <taxon>Bacteria</taxon>
        <taxon>Pseudomonadati</taxon>
        <taxon>Bacteroidota</taxon>
        <taxon>Sphingobacteriia</taxon>
        <taxon>Sphingobacteriales</taxon>
        <taxon>Sphingobacteriaceae</taxon>
        <taxon>Mucilaginibacter</taxon>
    </lineage>
</organism>
<dbReference type="RefSeq" id="WP_117391412.1">
    <property type="nucleotide sequence ID" value="NZ_QWDC01000001.1"/>
</dbReference>
<dbReference type="Gene3D" id="3.40.50.150">
    <property type="entry name" value="Vaccinia Virus protein VP39"/>
    <property type="match status" value="1"/>
</dbReference>
<dbReference type="AlphaFoldDB" id="A0A372P0F8"/>
<reference evidence="1 2" key="1">
    <citation type="submission" date="2018-08" db="EMBL/GenBank/DDBJ databases">
        <title>Mucilaginibacter sp. MYSH2.</title>
        <authorList>
            <person name="Seo T."/>
        </authorList>
    </citation>
    <scope>NUCLEOTIDE SEQUENCE [LARGE SCALE GENOMIC DNA]</scope>
    <source>
        <strain evidence="1 2">MYSH2</strain>
    </source>
</reference>
<evidence type="ECO:0000313" key="1">
    <source>
        <dbReference type="EMBL" id="RFZ95863.1"/>
    </source>
</evidence>
<comment type="caution">
    <text evidence="1">The sequence shown here is derived from an EMBL/GenBank/DDBJ whole genome shotgun (WGS) entry which is preliminary data.</text>
</comment>
<accession>A0A372P0F8</accession>
<name>A0A372P0F8_9SPHI</name>
<proteinExistence type="predicted"/>
<dbReference type="SUPFAM" id="SSF53335">
    <property type="entry name" value="S-adenosyl-L-methionine-dependent methyltransferases"/>
    <property type="match status" value="1"/>
</dbReference>
<dbReference type="Pfam" id="PF03269">
    <property type="entry name" value="DUF268"/>
    <property type="match status" value="1"/>
</dbReference>
<dbReference type="InterPro" id="IPR004951">
    <property type="entry name" value="DUF268_CAE_spp"/>
</dbReference>
<dbReference type="OrthoDB" id="9792586at2"/>